<dbReference type="UniPathway" id="UPA00219"/>
<comment type="similarity">
    <text evidence="7">Belongs to the aspartate/glutamate racemases family.</text>
</comment>
<keyword evidence="3 7" id="KW-0133">Cell shape</keyword>
<feature type="active site" description="Proton donor/acceptor" evidence="7">
    <location>
        <position position="98"/>
    </location>
</feature>
<evidence type="ECO:0000256" key="6">
    <source>
        <dbReference type="ARBA" id="ARBA00023316"/>
    </source>
</evidence>
<evidence type="ECO:0000256" key="7">
    <source>
        <dbReference type="HAMAP-Rule" id="MF_00258"/>
    </source>
</evidence>
<dbReference type="KEGG" id="bsol:FSW04_21830"/>
<comment type="catalytic activity">
    <reaction evidence="1 7">
        <text>L-glutamate = D-glutamate</text>
        <dbReference type="Rhea" id="RHEA:12813"/>
        <dbReference type="ChEBI" id="CHEBI:29985"/>
        <dbReference type="ChEBI" id="CHEBI:29986"/>
        <dbReference type="EC" id="5.1.1.3"/>
    </reaction>
</comment>
<keyword evidence="4 7" id="KW-0573">Peptidoglycan synthesis</keyword>
<comment type="pathway">
    <text evidence="7">Cell wall biogenesis; peptidoglycan biosynthesis.</text>
</comment>
<proteinExistence type="inferred from homology"/>
<dbReference type="GO" id="GO:0008881">
    <property type="term" value="F:glutamate racemase activity"/>
    <property type="evidence" value="ECO:0007669"/>
    <property type="project" value="UniProtKB-UniRule"/>
</dbReference>
<dbReference type="EMBL" id="CP042430">
    <property type="protein sequence ID" value="QEC49943.1"/>
    <property type="molecule type" value="Genomic_DNA"/>
</dbReference>
<name>A0A5B8U9U2_9ACTN</name>
<evidence type="ECO:0000256" key="2">
    <source>
        <dbReference type="ARBA" id="ARBA00013090"/>
    </source>
</evidence>
<keyword evidence="5 7" id="KW-0413">Isomerase</keyword>
<dbReference type="PANTHER" id="PTHR21198">
    <property type="entry name" value="GLUTAMATE RACEMASE"/>
    <property type="match status" value="1"/>
</dbReference>
<feature type="binding site" evidence="7">
    <location>
        <begin position="35"/>
        <end position="36"/>
    </location>
    <ligand>
        <name>substrate</name>
    </ligand>
</feature>
<dbReference type="GO" id="GO:0009252">
    <property type="term" value="P:peptidoglycan biosynthetic process"/>
    <property type="evidence" value="ECO:0007669"/>
    <property type="project" value="UniProtKB-UniRule"/>
</dbReference>
<accession>A0A5B8U9U2</accession>
<dbReference type="GO" id="GO:0008360">
    <property type="term" value="P:regulation of cell shape"/>
    <property type="evidence" value="ECO:0007669"/>
    <property type="project" value="UniProtKB-KW"/>
</dbReference>
<organism evidence="9 10">
    <name type="scientific">Baekduia soli</name>
    <dbReference type="NCBI Taxonomy" id="496014"/>
    <lineage>
        <taxon>Bacteria</taxon>
        <taxon>Bacillati</taxon>
        <taxon>Actinomycetota</taxon>
        <taxon>Thermoleophilia</taxon>
        <taxon>Solirubrobacterales</taxon>
        <taxon>Baekduiaceae</taxon>
        <taxon>Baekduia</taxon>
    </lineage>
</organism>
<dbReference type="PROSITE" id="PS00924">
    <property type="entry name" value="ASP_GLU_RACEMASE_2"/>
    <property type="match status" value="1"/>
</dbReference>
<dbReference type="PANTHER" id="PTHR21198:SF2">
    <property type="entry name" value="GLUTAMATE RACEMASE"/>
    <property type="match status" value="1"/>
</dbReference>
<keyword evidence="10" id="KW-1185">Reference proteome</keyword>
<evidence type="ECO:0000256" key="1">
    <source>
        <dbReference type="ARBA" id="ARBA00001602"/>
    </source>
</evidence>
<dbReference type="GO" id="GO:0071555">
    <property type="term" value="P:cell wall organization"/>
    <property type="evidence" value="ECO:0007669"/>
    <property type="project" value="UniProtKB-KW"/>
</dbReference>
<feature type="binding site" evidence="7">
    <location>
        <begin position="67"/>
        <end position="68"/>
    </location>
    <ligand>
        <name>substrate</name>
    </ligand>
</feature>
<reference evidence="9 10" key="1">
    <citation type="journal article" date="2018" name="J. Microbiol.">
        <title>Baekduia soli gen. nov., sp. nov., a novel bacterium isolated from the soil of Baekdu Mountain and proposal of a novel family name, Baekduiaceae fam. nov.</title>
        <authorList>
            <person name="An D.S."/>
            <person name="Siddiqi M.Z."/>
            <person name="Kim K.H."/>
            <person name="Yu H.S."/>
            <person name="Im W.T."/>
        </authorList>
    </citation>
    <scope>NUCLEOTIDE SEQUENCE [LARGE SCALE GENOMIC DNA]</scope>
    <source>
        <strain evidence="9 10">BR7-21</strain>
    </source>
</reference>
<feature type="binding site" evidence="7">
    <location>
        <begin position="99"/>
        <end position="100"/>
    </location>
    <ligand>
        <name>substrate</name>
    </ligand>
</feature>
<dbReference type="PROSITE" id="PS00923">
    <property type="entry name" value="ASP_GLU_RACEMASE_1"/>
    <property type="match status" value="1"/>
</dbReference>
<feature type="active site" description="Proton donor/acceptor" evidence="7">
    <location>
        <position position="217"/>
    </location>
</feature>
<sequence>MPPGRPDRGDGGPGPYDDAVPAATDPRDRPIAVFDSGVGGLTVLHELLVSLPAEDFVYLGDSARFPYGERTAEELERFGMDIAEELVTRRPKLLVVACNSMTAAALPALQQRMLQTTLGVDVIGVVRPEAARAVAVTRAGRIGLLATRATVASGSYERAVAAVDPHVDLIAVACPDLAPLIQDPPSGEVFTRELEDVVRAYCAPLVQARVDTVILGCTHYPLVRSIIQRMLGRDVAIVTSGAALARQAEHALGSRGLATTRTGEGTYSFLCTGDVDAFRALGTRFLQMPLTDVEPVRLAAQAHHPEVPAWPRA</sequence>
<evidence type="ECO:0000256" key="4">
    <source>
        <dbReference type="ARBA" id="ARBA00022984"/>
    </source>
</evidence>
<dbReference type="NCBIfam" id="TIGR00067">
    <property type="entry name" value="glut_race"/>
    <property type="match status" value="1"/>
</dbReference>
<keyword evidence="6 7" id="KW-0961">Cell wall biogenesis/degradation</keyword>
<comment type="function">
    <text evidence="7">Provides the (R)-glutamate required for cell wall biosynthesis.</text>
</comment>
<evidence type="ECO:0000313" key="10">
    <source>
        <dbReference type="Proteomes" id="UP000321805"/>
    </source>
</evidence>
<feature type="region of interest" description="Disordered" evidence="8">
    <location>
        <begin position="1"/>
        <end position="28"/>
    </location>
</feature>
<evidence type="ECO:0000313" key="9">
    <source>
        <dbReference type="EMBL" id="QEC49943.1"/>
    </source>
</evidence>
<feature type="compositionally biased region" description="Basic and acidic residues" evidence="8">
    <location>
        <begin position="1"/>
        <end position="10"/>
    </location>
</feature>
<dbReference type="InterPro" id="IPR018187">
    <property type="entry name" value="Asp/Glu_racemase_AS_1"/>
</dbReference>
<dbReference type="Gene3D" id="3.40.50.1860">
    <property type="match status" value="2"/>
</dbReference>
<dbReference type="HAMAP" id="MF_00258">
    <property type="entry name" value="Glu_racemase"/>
    <property type="match status" value="1"/>
</dbReference>
<dbReference type="InterPro" id="IPR033134">
    <property type="entry name" value="Asp/Glu_racemase_AS_2"/>
</dbReference>
<feature type="binding site" evidence="7">
    <location>
        <begin position="218"/>
        <end position="219"/>
    </location>
    <ligand>
        <name>substrate</name>
    </ligand>
</feature>
<evidence type="ECO:0000256" key="8">
    <source>
        <dbReference type="SAM" id="MobiDB-lite"/>
    </source>
</evidence>
<dbReference type="Proteomes" id="UP000321805">
    <property type="component" value="Chromosome"/>
</dbReference>
<dbReference type="EC" id="5.1.1.3" evidence="2 7"/>
<dbReference type="InterPro" id="IPR004391">
    <property type="entry name" value="Glu_race"/>
</dbReference>
<dbReference type="FunFam" id="3.40.50.1860:FF:000001">
    <property type="entry name" value="Glutamate racemase"/>
    <property type="match status" value="1"/>
</dbReference>
<dbReference type="InterPro" id="IPR001920">
    <property type="entry name" value="Asp/Glu_race"/>
</dbReference>
<evidence type="ECO:0000256" key="5">
    <source>
        <dbReference type="ARBA" id="ARBA00023235"/>
    </source>
</evidence>
<dbReference type="Pfam" id="PF01177">
    <property type="entry name" value="Asp_Glu_race"/>
    <property type="match status" value="1"/>
</dbReference>
<dbReference type="SUPFAM" id="SSF53681">
    <property type="entry name" value="Aspartate/glutamate racemase"/>
    <property type="match status" value="2"/>
</dbReference>
<protein>
    <recommendedName>
        <fullName evidence="2 7">Glutamate racemase</fullName>
        <ecNumber evidence="2 7">5.1.1.3</ecNumber>
    </recommendedName>
</protein>
<dbReference type="OrthoDB" id="9801055at2"/>
<gene>
    <name evidence="7" type="primary">murI</name>
    <name evidence="9" type="ORF">FSW04_21830</name>
</gene>
<dbReference type="AlphaFoldDB" id="A0A5B8U9U2"/>
<dbReference type="InterPro" id="IPR015942">
    <property type="entry name" value="Asp/Glu/hydantoin_racemase"/>
</dbReference>
<evidence type="ECO:0000256" key="3">
    <source>
        <dbReference type="ARBA" id="ARBA00022960"/>
    </source>
</evidence>